<sequence length="304" mass="32315">MSKSDRNPWGAVFCEDVLGAAAARGRGLGLSGKPRGLSDKAEIPERGKQGPRRAARSPDRAPPPWPTTERPAHPRPVQVRGAERHGGPPVNRLLPEGKTQAWGDTRSGLTGPLQAPDVGGVPHRGLLLSSCEGPGRGPPGGWEWETRSHGTPCLFGLCPLGAGRVSLHPDHACRLSRRPGLSPRHPRAPGPPTSTPKDGQKPRPWMFPQELGHTLIYPPHALPGALPLSPSPVCPTACLQSPGQWGAGEQGPGCPRGPCQRLWTLLSAWPRQPLVSSEAHPTQLHTGLRLSGPLPRHYPCDAGL</sequence>
<feature type="region of interest" description="Disordered" evidence="1">
    <location>
        <begin position="25"/>
        <end position="97"/>
    </location>
</feature>
<organism evidence="2 3">
    <name type="scientific">Mustela putorius furo</name>
    <name type="common">European domestic ferret</name>
    <name type="synonym">Mustela furo</name>
    <dbReference type="NCBI Taxonomy" id="9669"/>
    <lineage>
        <taxon>Eukaryota</taxon>
        <taxon>Metazoa</taxon>
        <taxon>Chordata</taxon>
        <taxon>Craniata</taxon>
        <taxon>Vertebrata</taxon>
        <taxon>Euteleostomi</taxon>
        <taxon>Mammalia</taxon>
        <taxon>Eutheria</taxon>
        <taxon>Laurasiatheria</taxon>
        <taxon>Carnivora</taxon>
        <taxon>Caniformia</taxon>
        <taxon>Musteloidea</taxon>
        <taxon>Mustelidae</taxon>
        <taxon>Mustelinae</taxon>
        <taxon>Mustela</taxon>
    </lineage>
</organism>
<protein>
    <submittedName>
        <fullName evidence="3">Proline-rich protein HaeIII subfamily 1-like</fullName>
    </submittedName>
</protein>
<feature type="compositionally biased region" description="Basic and acidic residues" evidence="1">
    <location>
        <begin position="36"/>
        <end position="48"/>
    </location>
</feature>
<gene>
    <name evidence="3" type="primary">LOC106005692</name>
</gene>
<name>A0A8U0NSZ6_MUSPF</name>
<evidence type="ECO:0000313" key="3">
    <source>
        <dbReference type="RefSeq" id="XP_012911127.1"/>
    </source>
</evidence>
<accession>A0A8U0NSZ6</accession>
<feature type="region of interest" description="Disordered" evidence="1">
    <location>
        <begin position="175"/>
        <end position="203"/>
    </location>
</feature>
<dbReference type="AlphaFoldDB" id="A0A8U0NSZ6"/>
<dbReference type="RefSeq" id="XP_012911127.1">
    <property type="nucleotide sequence ID" value="XM_013055673.2"/>
</dbReference>
<dbReference type="GeneID" id="106005692"/>
<dbReference type="KEGG" id="mpuf:106005692"/>
<proteinExistence type="predicted"/>
<keyword evidence="2" id="KW-1185">Reference proteome</keyword>
<reference evidence="3" key="1">
    <citation type="submission" date="2025-08" db="UniProtKB">
        <authorList>
            <consortium name="RefSeq"/>
        </authorList>
    </citation>
    <scope>IDENTIFICATION</scope>
    <source>
        <tissue evidence="3">Brain</tissue>
    </source>
</reference>
<evidence type="ECO:0000313" key="2">
    <source>
        <dbReference type="Proteomes" id="UP000000715"/>
    </source>
</evidence>
<evidence type="ECO:0000256" key="1">
    <source>
        <dbReference type="SAM" id="MobiDB-lite"/>
    </source>
</evidence>
<dbReference type="Proteomes" id="UP000000715">
    <property type="component" value="Unplaced"/>
</dbReference>